<dbReference type="EMBL" id="AP026560">
    <property type="protein sequence ID" value="BDP41207.1"/>
    <property type="molecule type" value="Genomic_DNA"/>
</dbReference>
<gene>
    <name evidence="1" type="ORF">DAETH_11760</name>
</gene>
<keyword evidence="2" id="KW-1185">Reference proteome</keyword>
<proteinExistence type="predicted"/>
<sequence length="266" mass="30329">MNTFRVDQMLEPGLLPIRPVERNTRSPHATSTRFAAQRLTAWVLGNQDDGFHSFSHRLRTTAATLQALIIKPNLTPNRRLMYLVWLTGRLVDDPPTEVLMHWPALVQHLSDRLLQDRPGPPAPSLPITLTTEQWEQMQPTLLLSPPIAGIDPREVFEFLLYRAALSLRNARMDLETSELTNKVRQVKLWSRSGQLGVALGVMHAHLREHITPQQSLASLAWADPEEDWRNHTARILLSDGLLELTRQVNTELHLTLLASLRELSRE</sequence>
<organism evidence="1 2">
    <name type="scientific">Deinococcus aetherius</name>
    <dbReference type="NCBI Taxonomy" id="200252"/>
    <lineage>
        <taxon>Bacteria</taxon>
        <taxon>Thermotogati</taxon>
        <taxon>Deinococcota</taxon>
        <taxon>Deinococci</taxon>
        <taxon>Deinococcales</taxon>
        <taxon>Deinococcaceae</taxon>
        <taxon>Deinococcus</taxon>
    </lineage>
</organism>
<name>A0ABM8ABR3_9DEIO</name>
<reference evidence="1" key="1">
    <citation type="submission" date="2022-07" db="EMBL/GenBank/DDBJ databases">
        <title>Complete Genome Sequence of the Radioresistant Bacterium Deinococcus aetherius ST0316, Isolated from the Air Dust collected in Lower Stratosphere above Japan.</title>
        <authorList>
            <person name="Satoh K."/>
            <person name="Hagiwara K."/>
            <person name="Katsumata K."/>
            <person name="Kubo A."/>
            <person name="Yokobori S."/>
            <person name="Yamagishi A."/>
            <person name="Oono Y."/>
            <person name="Narumi I."/>
        </authorList>
    </citation>
    <scope>NUCLEOTIDE SEQUENCE</scope>
    <source>
        <strain evidence="1">ST0316</strain>
    </source>
</reference>
<protein>
    <submittedName>
        <fullName evidence="1">Uncharacterized protein</fullName>
    </submittedName>
</protein>
<dbReference type="Proteomes" id="UP001064971">
    <property type="component" value="Chromosome"/>
</dbReference>
<evidence type="ECO:0000313" key="2">
    <source>
        <dbReference type="Proteomes" id="UP001064971"/>
    </source>
</evidence>
<accession>A0ABM8ABR3</accession>
<evidence type="ECO:0000313" key="1">
    <source>
        <dbReference type="EMBL" id="BDP41207.1"/>
    </source>
</evidence>